<dbReference type="GO" id="GO:0005886">
    <property type="term" value="C:plasma membrane"/>
    <property type="evidence" value="ECO:0007669"/>
    <property type="project" value="UniProtKB-SubCell"/>
</dbReference>
<comment type="caution">
    <text evidence="9">The sequence shown here is derived from an EMBL/GenBank/DDBJ whole genome shotgun (WGS) entry which is preliminary data.</text>
</comment>
<evidence type="ECO:0000256" key="2">
    <source>
        <dbReference type="ARBA" id="ARBA00022448"/>
    </source>
</evidence>
<evidence type="ECO:0000256" key="7">
    <source>
        <dbReference type="RuleBase" id="RU363032"/>
    </source>
</evidence>
<evidence type="ECO:0000259" key="8">
    <source>
        <dbReference type="PROSITE" id="PS50928"/>
    </source>
</evidence>
<dbReference type="PROSITE" id="PS50928">
    <property type="entry name" value="ABC_TM1"/>
    <property type="match status" value="1"/>
</dbReference>
<evidence type="ECO:0000256" key="3">
    <source>
        <dbReference type="ARBA" id="ARBA00022475"/>
    </source>
</evidence>
<organism evidence="9 10">
    <name type="scientific">Halalkalibacter hemicellulosilyticusJCM 9152</name>
    <dbReference type="NCBI Taxonomy" id="1236971"/>
    <lineage>
        <taxon>Bacteria</taxon>
        <taxon>Bacillati</taxon>
        <taxon>Bacillota</taxon>
        <taxon>Bacilli</taxon>
        <taxon>Bacillales</taxon>
        <taxon>Bacillaceae</taxon>
        <taxon>Halalkalibacter</taxon>
    </lineage>
</organism>
<reference evidence="9" key="1">
    <citation type="journal article" date="2014" name="Genome Announc.">
        <title>Draft Genome Sequences of Three Alkaliphilic Bacillus Strains, Bacillus wakoensis JCM 9140T, Bacillus akibai JCM 9157T, and Bacillus hemicellulosilyticus JCM 9152T.</title>
        <authorList>
            <person name="Yuki M."/>
            <person name="Oshima K."/>
            <person name="Suda W."/>
            <person name="Oshida Y."/>
            <person name="Kitamura K."/>
            <person name="Iida T."/>
            <person name="Hattori M."/>
            <person name="Ohkuma M."/>
        </authorList>
    </citation>
    <scope>NUCLEOTIDE SEQUENCE [LARGE SCALE GENOMIC DNA]</scope>
    <source>
        <strain evidence="9">JCM 9152</strain>
    </source>
</reference>
<dbReference type="InterPro" id="IPR035906">
    <property type="entry name" value="MetI-like_sf"/>
</dbReference>
<comment type="subcellular location">
    <subcellularLocation>
        <location evidence="1 7">Cell membrane</location>
        <topology evidence="1 7">Multi-pass membrane protein</topology>
    </subcellularLocation>
</comment>
<name>W4QCN1_9BACI</name>
<keyword evidence="6 7" id="KW-0472">Membrane</keyword>
<keyword evidence="4 7" id="KW-0812">Transmembrane</keyword>
<evidence type="ECO:0000256" key="1">
    <source>
        <dbReference type="ARBA" id="ARBA00004651"/>
    </source>
</evidence>
<dbReference type="InterPro" id="IPR050809">
    <property type="entry name" value="UgpAE/MalFG_permease"/>
</dbReference>
<keyword evidence="2 7" id="KW-0813">Transport</keyword>
<proteinExistence type="inferred from homology"/>
<gene>
    <name evidence="9" type="ORF">JCM9152_1202</name>
</gene>
<dbReference type="InterPro" id="IPR000515">
    <property type="entry name" value="MetI-like"/>
</dbReference>
<evidence type="ECO:0000313" key="9">
    <source>
        <dbReference type="EMBL" id="GAE29816.1"/>
    </source>
</evidence>
<dbReference type="PANTHER" id="PTHR43227">
    <property type="entry name" value="BLL4140 PROTEIN"/>
    <property type="match status" value="1"/>
</dbReference>
<keyword evidence="5 7" id="KW-1133">Transmembrane helix</keyword>
<keyword evidence="3" id="KW-1003">Cell membrane</keyword>
<dbReference type="CDD" id="cd06261">
    <property type="entry name" value="TM_PBP2"/>
    <property type="match status" value="1"/>
</dbReference>
<protein>
    <submittedName>
        <fullName evidence="9">Multiple sugar ABC transporter</fullName>
    </submittedName>
</protein>
<accession>W4QCN1</accession>
<dbReference type="EMBL" id="BAUU01000007">
    <property type="protein sequence ID" value="GAE29816.1"/>
    <property type="molecule type" value="Genomic_DNA"/>
</dbReference>
<dbReference type="STRING" id="1236971.JCM9152_1202"/>
<dbReference type="SUPFAM" id="SSF161098">
    <property type="entry name" value="MetI-like"/>
    <property type="match status" value="1"/>
</dbReference>
<feature type="transmembrane region" description="Helical" evidence="7">
    <location>
        <begin position="93"/>
        <end position="114"/>
    </location>
</feature>
<keyword evidence="10" id="KW-1185">Reference proteome</keyword>
<dbReference type="AlphaFoldDB" id="W4QCN1"/>
<dbReference type="Gene3D" id="1.10.3720.10">
    <property type="entry name" value="MetI-like"/>
    <property type="match status" value="1"/>
</dbReference>
<evidence type="ECO:0000256" key="6">
    <source>
        <dbReference type="ARBA" id="ARBA00023136"/>
    </source>
</evidence>
<evidence type="ECO:0000313" key="10">
    <source>
        <dbReference type="Proteomes" id="UP000018895"/>
    </source>
</evidence>
<sequence length="182" mass="19894">MIIPAVAVAQLFTKLFEIAPQFGLVNSIFDALHLDMLVQAWLGQGETAFWVIVLMDIWRAVGFYAVIFYAGLIDVPEDVLEAAKLDGATGFTLIGKVVLPLIRPILISGIIFSLNGTLKVFESVVALTNGGPGNSTQTLTLYMYNTAFSYNQYGYGSTIAVFLLLFCLGVTLLVYRLARKDV</sequence>
<feature type="transmembrane region" description="Helical" evidence="7">
    <location>
        <begin position="48"/>
        <end position="72"/>
    </location>
</feature>
<feature type="transmembrane region" description="Helical" evidence="7">
    <location>
        <begin position="153"/>
        <end position="175"/>
    </location>
</feature>
<dbReference type="Pfam" id="PF00528">
    <property type="entry name" value="BPD_transp_1"/>
    <property type="match status" value="1"/>
</dbReference>
<dbReference type="PANTHER" id="PTHR43227:SF8">
    <property type="entry name" value="DIACETYLCHITOBIOSE UPTAKE SYSTEM PERMEASE PROTEIN DASB"/>
    <property type="match status" value="1"/>
</dbReference>
<dbReference type="Proteomes" id="UP000018895">
    <property type="component" value="Unassembled WGS sequence"/>
</dbReference>
<evidence type="ECO:0000256" key="5">
    <source>
        <dbReference type="ARBA" id="ARBA00022989"/>
    </source>
</evidence>
<comment type="similarity">
    <text evidence="7">Belongs to the binding-protein-dependent transport system permease family.</text>
</comment>
<dbReference type="GO" id="GO:0055085">
    <property type="term" value="P:transmembrane transport"/>
    <property type="evidence" value="ECO:0007669"/>
    <property type="project" value="InterPro"/>
</dbReference>
<evidence type="ECO:0000256" key="4">
    <source>
        <dbReference type="ARBA" id="ARBA00022692"/>
    </source>
</evidence>
<feature type="domain" description="ABC transmembrane type-1" evidence="8">
    <location>
        <begin position="1"/>
        <end position="174"/>
    </location>
</feature>